<dbReference type="AlphaFoldDB" id="A0A9P5P2E7"/>
<dbReference type="OrthoDB" id="414418at2759"/>
<dbReference type="Pfam" id="PF00300">
    <property type="entry name" value="His_Phos_1"/>
    <property type="match status" value="1"/>
</dbReference>
<dbReference type="SUPFAM" id="SSF53254">
    <property type="entry name" value="Phosphoglycerate mutase-like"/>
    <property type="match status" value="1"/>
</dbReference>
<dbReference type="InterPro" id="IPR013078">
    <property type="entry name" value="His_Pase_superF_clade-1"/>
</dbReference>
<organism evidence="1 2">
    <name type="scientific">Gymnopilus junonius</name>
    <name type="common">Spectacular rustgill mushroom</name>
    <name type="synonym">Gymnopilus spectabilis subsp. junonius</name>
    <dbReference type="NCBI Taxonomy" id="109634"/>
    <lineage>
        <taxon>Eukaryota</taxon>
        <taxon>Fungi</taxon>
        <taxon>Dikarya</taxon>
        <taxon>Basidiomycota</taxon>
        <taxon>Agaricomycotina</taxon>
        <taxon>Agaricomycetes</taxon>
        <taxon>Agaricomycetidae</taxon>
        <taxon>Agaricales</taxon>
        <taxon>Agaricineae</taxon>
        <taxon>Hymenogastraceae</taxon>
        <taxon>Gymnopilus</taxon>
    </lineage>
</organism>
<accession>A0A9P5P2E7</accession>
<dbReference type="InterPro" id="IPR029033">
    <property type="entry name" value="His_PPase_superfam"/>
</dbReference>
<dbReference type="PANTHER" id="PTHR16469">
    <property type="entry name" value="UBIQUITIN-ASSOCIATED AND SH3 DOMAIN-CONTAINING BA-RELATED"/>
    <property type="match status" value="1"/>
</dbReference>
<dbReference type="EMBL" id="JADNYJ010000002">
    <property type="protein sequence ID" value="KAF8912705.1"/>
    <property type="molecule type" value="Genomic_DNA"/>
</dbReference>
<comment type="caution">
    <text evidence="1">The sequence shown here is derived from an EMBL/GenBank/DDBJ whole genome shotgun (WGS) entry which is preliminary data.</text>
</comment>
<proteinExistence type="predicted"/>
<dbReference type="Gene3D" id="3.40.50.1240">
    <property type="entry name" value="Phosphoglycerate mutase-like"/>
    <property type="match status" value="1"/>
</dbReference>
<protein>
    <submittedName>
        <fullName evidence="1">Histidine phosphatase superfamily</fullName>
    </submittedName>
</protein>
<dbReference type="SMART" id="SM00855">
    <property type="entry name" value="PGAM"/>
    <property type="match status" value="1"/>
</dbReference>
<evidence type="ECO:0000313" key="1">
    <source>
        <dbReference type="EMBL" id="KAF8912705.1"/>
    </source>
</evidence>
<dbReference type="CDD" id="cd07067">
    <property type="entry name" value="HP_PGM_like"/>
    <property type="match status" value="1"/>
</dbReference>
<gene>
    <name evidence="1" type="ORF">CPB84DRAFT_451415</name>
</gene>
<reference evidence="1" key="1">
    <citation type="submission" date="2020-11" db="EMBL/GenBank/DDBJ databases">
        <authorList>
            <consortium name="DOE Joint Genome Institute"/>
            <person name="Ahrendt S."/>
            <person name="Riley R."/>
            <person name="Andreopoulos W."/>
            <person name="LaButti K."/>
            <person name="Pangilinan J."/>
            <person name="Ruiz-duenas F.J."/>
            <person name="Barrasa J.M."/>
            <person name="Sanchez-Garcia M."/>
            <person name="Camarero S."/>
            <person name="Miyauchi S."/>
            <person name="Serrano A."/>
            <person name="Linde D."/>
            <person name="Babiker R."/>
            <person name="Drula E."/>
            <person name="Ayuso-Fernandez I."/>
            <person name="Pacheco R."/>
            <person name="Padilla G."/>
            <person name="Ferreira P."/>
            <person name="Barriuso J."/>
            <person name="Kellner H."/>
            <person name="Castanera R."/>
            <person name="Alfaro M."/>
            <person name="Ramirez L."/>
            <person name="Pisabarro A.G."/>
            <person name="Kuo A."/>
            <person name="Tritt A."/>
            <person name="Lipzen A."/>
            <person name="He G."/>
            <person name="Yan M."/>
            <person name="Ng V."/>
            <person name="Cullen D."/>
            <person name="Martin F."/>
            <person name="Rosso M.-N."/>
            <person name="Henrissat B."/>
            <person name="Hibbett D."/>
            <person name="Martinez A.T."/>
            <person name="Grigoriev I.V."/>
        </authorList>
    </citation>
    <scope>NUCLEOTIDE SEQUENCE</scope>
    <source>
        <strain evidence="1">AH 44721</strain>
    </source>
</reference>
<dbReference type="PANTHER" id="PTHR16469:SF51">
    <property type="entry name" value="TRANSCRIPTION FACTOR TAU 55 KDA SUBUNIT"/>
    <property type="match status" value="1"/>
</dbReference>
<evidence type="ECO:0000313" key="2">
    <source>
        <dbReference type="Proteomes" id="UP000724874"/>
    </source>
</evidence>
<dbReference type="InterPro" id="IPR051710">
    <property type="entry name" value="Phosphatase_SH3-domain"/>
</dbReference>
<name>A0A9P5P2E7_GYMJU</name>
<sequence>MTEKIYIARHGNTISPATFYSFTSISLPSFAGYRLNWLNTVWTSPTGLARDPPLTAYGETQAEELCQYFLSFPEDERPTAIFSSPYYRCLQTSKPLAQALGLPIYVEHGIAEWYSPVAPGTGLHPRPGPTESLQTHFSEVDPGWSTIYYPTRKGESVEELHERVDAFVGAFMPMLEYRLPPERRRRLLFVTHAATTIALTRSFIGDRNLYLKVGCCSLTELHKQQNVEEKKVHGAWKPVALAHGEHLKGGSSREWGFEDIEIAKGKVVEDPGVPGSEVEEDHPIGLQLQRPAIQAISNL</sequence>
<dbReference type="Proteomes" id="UP000724874">
    <property type="component" value="Unassembled WGS sequence"/>
</dbReference>
<keyword evidence="2" id="KW-1185">Reference proteome</keyword>